<reference evidence="2" key="1">
    <citation type="submission" date="2021-03" db="EMBL/GenBank/DDBJ databases">
        <authorList>
            <person name="Tagirdzhanova G."/>
        </authorList>
    </citation>
    <scope>NUCLEOTIDE SEQUENCE</scope>
</reference>
<dbReference type="GO" id="GO:0005829">
    <property type="term" value="C:cytosol"/>
    <property type="evidence" value="ECO:0007669"/>
    <property type="project" value="TreeGrafter"/>
</dbReference>
<dbReference type="PANTHER" id="PTHR10933">
    <property type="entry name" value="IMMUNOGLOBULIN-BINDING PROTEIN 1"/>
    <property type="match status" value="1"/>
</dbReference>
<dbReference type="AlphaFoldDB" id="A0A8H3FBC3"/>
<organism evidence="2 3">
    <name type="scientific">Imshaugia aleurites</name>
    <dbReference type="NCBI Taxonomy" id="172621"/>
    <lineage>
        <taxon>Eukaryota</taxon>
        <taxon>Fungi</taxon>
        <taxon>Dikarya</taxon>
        <taxon>Ascomycota</taxon>
        <taxon>Pezizomycotina</taxon>
        <taxon>Lecanoromycetes</taxon>
        <taxon>OSLEUM clade</taxon>
        <taxon>Lecanoromycetidae</taxon>
        <taxon>Lecanorales</taxon>
        <taxon>Lecanorineae</taxon>
        <taxon>Parmeliaceae</taxon>
        <taxon>Imshaugia</taxon>
    </lineage>
</organism>
<dbReference type="GO" id="GO:0035303">
    <property type="term" value="P:regulation of dephosphorylation"/>
    <property type="evidence" value="ECO:0007669"/>
    <property type="project" value="TreeGrafter"/>
</dbReference>
<dbReference type="Proteomes" id="UP000664534">
    <property type="component" value="Unassembled WGS sequence"/>
</dbReference>
<dbReference type="GO" id="GO:0051721">
    <property type="term" value="F:protein phosphatase 2A binding"/>
    <property type="evidence" value="ECO:0007669"/>
    <property type="project" value="TreeGrafter"/>
</dbReference>
<accession>A0A8H3FBC3</accession>
<feature type="compositionally biased region" description="Basic and acidic residues" evidence="1">
    <location>
        <begin position="325"/>
        <end position="339"/>
    </location>
</feature>
<protein>
    <recommendedName>
        <fullName evidence="4">TAP42-like protein</fullName>
    </recommendedName>
</protein>
<evidence type="ECO:0000313" key="2">
    <source>
        <dbReference type="EMBL" id="CAF9917661.1"/>
    </source>
</evidence>
<dbReference type="GO" id="GO:0009966">
    <property type="term" value="P:regulation of signal transduction"/>
    <property type="evidence" value="ECO:0007669"/>
    <property type="project" value="InterPro"/>
</dbReference>
<gene>
    <name evidence="2" type="ORF">IMSHALPRED_003713</name>
</gene>
<sequence>MDTDMNIRTLFISAKTLRRELESSPNPTGSDYQENLQAAIINLEECRKIADRISLFSPNETEEDISSGDLQYLLIDYYLADMMLKDNAANRKLVLRRAQEAYERYLCLLDTYSMLNARDRKLLEKFLGARDEFSLIPTNDPAARRDTKIARYKQENELKLKLEFLGKVPMELQGDDAALREIVLAEVQLCVHHTFHSLDIIGQELKILALMPSTPPPGPEDRAADYRERNGQLGHDYSDRLDPSLSRLLNKGKAGPILSKDGKPLKPFTLLDSRQTVRDGVFRPDHSLPTMTIDEYLAEEKRRGGIIEGGGEQSGRPAEPDEDNLDKADMETMKARDWDEFTESNPKGSGNTLNRG</sequence>
<evidence type="ECO:0000256" key="1">
    <source>
        <dbReference type="SAM" id="MobiDB-lite"/>
    </source>
</evidence>
<feature type="region of interest" description="Disordered" evidence="1">
    <location>
        <begin position="305"/>
        <end position="356"/>
    </location>
</feature>
<evidence type="ECO:0008006" key="4">
    <source>
        <dbReference type="Google" id="ProtNLM"/>
    </source>
</evidence>
<proteinExistence type="predicted"/>
<dbReference type="OrthoDB" id="10261753at2759"/>
<comment type="caution">
    <text evidence="2">The sequence shown here is derived from an EMBL/GenBank/DDBJ whole genome shotgun (WGS) entry which is preliminary data.</text>
</comment>
<dbReference type="PANTHER" id="PTHR10933:SF9">
    <property type="entry name" value="IMMUNOGLOBULIN-BINDING PROTEIN 1"/>
    <property type="match status" value="1"/>
</dbReference>
<evidence type="ECO:0000313" key="3">
    <source>
        <dbReference type="Proteomes" id="UP000664534"/>
    </source>
</evidence>
<name>A0A8H3FBC3_9LECA</name>
<dbReference type="Pfam" id="PF04177">
    <property type="entry name" value="TAP42"/>
    <property type="match status" value="1"/>
</dbReference>
<dbReference type="InterPro" id="IPR038511">
    <property type="entry name" value="TAP42/TAP46-like_sf"/>
</dbReference>
<keyword evidence="3" id="KW-1185">Reference proteome</keyword>
<dbReference type="InterPro" id="IPR007304">
    <property type="entry name" value="TAP46-like"/>
</dbReference>
<dbReference type="Gene3D" id="1.25.40.540">
    <property type="entry name" value="TAP42-like family"/>
    <property type="match status" value="1"/>
</dbReference>
<feature type="compositionally biased region" description="Polar residues" evidence="1">
    <location>
        <begin position="343"/>
        <end position="356"/>
    </location>
</feature>
<dbReference type="EMBL" id="CAJPDT010000019">
    <property type="protein sequence ID" value="CAF9917661.1"/>
    <property type="molecule type" value="Genomic_DNA"/>
</dbReference>